<reference evidence="1 2" key="1">
    <citation type="submission" date="2015-07" db="EMBL/GenBank/DDBJ databases">
        <title>Fjat-14205 dsm 2895.</title>
        <authorList>
            <person name="Liu B."/>
            <person name="Wang J."/>
            <person name="Zhu Y."/>
            <person name="Liu G."/>
            <person name="Chen Q."/>
            <person name="Chen Z."/>
            <person name="Lan J."/>
            <person name="Che J."/>
            <person name="Ge C."/>
            <person name="Shi H."/>
            <person name="Pan Z."/>
            <person name="Liu X."/>
        </authorList>
    </citation>
    <scope>NUCLEOTIDE SEQUENCE [LARGE SCALE GENOMIC DNA]</scope>
    <source>
        <strain evidence="1 2">DSM 2895</strain>
    </source>
</reference>
<protein>
    <submittedName>
        <fullName evidence="1">Uncharacterized protein</fullName>
    </submittedName>
</protein>
<name>A0A0D1YER9_ANEMI</name>
<keyword evidence="2" id="KW-1185">Reference proteome</keyword>
<gene>
    <name evidence="1" type="ORF">AF333_05090</name>
</gene>
<dbReference type="PATRIC" id="fig|47500.8.peg.5363"/>
<sequence length="128" mass="14843">MALVYFLRCTALRLAGMRKVQFCQRSRTLRKRTITLSVNQKERISVLAICVASHIPSARIGRSFVIRAENERRRSPDVNVTPGIAKQTDALEKISIAETLDITTFLRLYYWRKLKSNTQGSNIKKRWF</sequence>
<comment type="caution">
    <text evidence="1">The sequence shown here is derived from an EMBL/GenBank/DDBJ whole genome shotgun (WGS) entry which is preliminary data.</text>
</comment>
<dbReference type="STRING" id="47500.AF333_05090"/>
<dbReference type="EMBL" id="LGUG01000004">
    <property type="protein sequence ID" value="KON94952.1"/>
    <property type="molecule type" value="Genomic_DNA"/>
</dbReference>
<accession>A0A0D1YER9</accession>
<organism evidence="1 2">
    <name type="scientific">Aneurinibacillus migulanus</name>
    <name type="common">Bacillus migulanus</name>
    <dbReference type="NCBI Taxonomy" id="47500"/>
    <lineage>
        <taxon>Bacteria</taxon>
        <taxon>Bacillati</taxon>
        <taxon>Bacillota</taxon>
        <taxon>Bacilli</taxon>
        <taxon>Bacillales</taxon>
        <taxon>Paenibacillaceae</taxon>
        <taxon>Aneurinibacillus group</taxon>
        <taxon>Aneurinibacillus</taxon>
    </lineage>
</organism>
<evidence type="ECO:0000313" key="1">
    <source>
        <dbReference type="EMBL" id="KON94952.1"/>
    </source>
</evidence>
<evidence type="ECO:0000313" key="2">
    <source>
        <dbReference type="Proteomes" id="UP000037269"/>
    </source>
</evidence>
<dbReference type="Proteomes" id="UP000037269">
    <property type="component" value="Unassembled WGS sequence"/>
</dbReference>
<dbReference type="AlphaFoldDB" id="A0A0D1YER9"/>
<proteinExistence type="predicted"/>